<keyword evidence="2" id="KW-1185">Reference proteome</keyword>
<evidence type="ECO:0000313" key="2">
    <source>
        <dbReference type="Proteomes" id="UP000223891"/>
    </source>
</evidence>
<protein>
    <submittedName>
        <fullName evidence="1">Uncharacterized protein</fullName>
    </submittedName>
</protein>
<sequence length="96" mass="11018">MLNATTGTRVITMTNSEVYNAAMIYRELRAKRGCSKDKKYWNTELRIRVAVVNHEIIMNRGKAGTDKERPELQDAYDYLAEGLKEAMTYAVPLKCQ</sequence>
<dbReference type="EMBL" id="KU574722">
    <property type="protein sequence ID" value="AMM43980.1"/>
    <property type="molecule type" value="Genomic_DNA"/>
</dbReference>
<organism evidence="1 2">
    <name type="scientific">Pectobacterium phage vB_PcaM_CBB</name>
    <dbReference type="NCBI Taxonomy" id="2772511"/>
    <lineage>
        <taxon>Viruses</taxon>
        <taxon>Duplodnaviria</taxon>
        <taxon>Heunggongvirae</taxon>
        <taxon>Uroviricota</taxon>
        <taxon>Caudoviricetes</taxon>
        <taxon>Mimasvirus</taxon>
        <taxon>Mimasvirus CBB</taxon>
    </lineage>
</organism>
<proteinExistence type="predicted"/>
<name>A0A1L2CVB7_9CAUD</name>
<evidence type="ECO:0000313" key="1">
    <source>
        <dbReference type="EMBL" id="AMM43980.1"/>
    </source>
</evidence>
<dbReference type="Proteomes" id="UP000223891">
    <property type="component" value="Segment"/>
</dbReference>
<reference evidence="2" key="1">
    <citation type="submission" date="2016-01" db="EMBL/GenBank/DDBJ databases">
        <title>Isolation and Characterization of Enterobacteria phage CBB.</title>
        <authorList>
            <person name="Buttimer C.T.H."/>
            <person name="Hendrix H."/>
            <person name="Alexandre H."/>
            <person name="O'Mahony J."/>
            <person name="Lavigne R."/>
            <person name="Coffey A."/>
        </authorList>
    </citation>
    <scope>NUCLEOTIDE SEQUENCE [LARGE SCALE GENOMIC DNA]</scope>
</reference>
<gene>
    <name evidence="1" type="ORF">CBB_417</name>
</gene>
<accession>A0A1L2CVB7</accession>